<sequence>MTKKTILLPLLVLLVWCAASAQAKRQKFFNLTADEVKIDSVLPFFSYSIPLDGQWRDSVYTVSIEYPEFLEMGDADVSRYNNITDKKLPAMPEVTVNVVVERKRGHLEASFVPLVMRDGKPMKLVSFMLDIKSSPLSAAKALTRTADSGSSADRYAAHSVLATGRWAKIRVPSTGVYEITDALVRSAGLSSVSSVKVYGYGGALQNEVLTAEDLIEYDDLKEVPTCTVNGRKLFRAQGPVSWSSNTATRRTRNPYSDYGYYFLTESDGEPLTVDSATFVSSFYPSADDYHTLHEVDNYAWYQGGRNLCQNDPISLGTTKSYQLDLVSGQGGAGTVAVCVTAGQSTSVQIAVNDSVVGTIMTGSFGTYDHGKDMYGTYRISNLLASNTVSITTMSGGPARLDYISVSHDTPRPSPVLSSTSFPSPEYVYNITNQDHHADPQADMVIIVPTSTRLTAQAQRLKQFHEEHDGLRVNIVPADELYNEFSSGTPDANAYRRYMKMLYDRASSEEDMPSYLLLFGDCVWDNRLNTTECSSLDADDLLLCHESEDSFNDVNCYVDDGFFCYLDDGEGGDPFATDKLDVAVGRFPVRNEAEAKIMVDKTINYIENANAGSWQNKFVFMGDDGNDNQHMRDADQMATLVENINPAFQVERIMWDAYKRESSSTGNSYPDATRLIKQRQAAGALVMNYSGHGGPTGLSHEYVLTYSDFASFTNTNLPLWITASCNTMPYDSQQDNLGEVTVLNENGGAVAFFGTTRTVYVDRNNAINRAYLRALLTPTDGKYVSIGEAQRQAKNQLVTSGGDTTVNKLQYALLGDPALVLNVPRSGAVIDSINGVAVASAAEYPQLAAGSRVSIKGHIETADGTKDTSYNGVVSALVRDAEKLIVCRLNNTSDEGADTPFTYYDRSTVLFNGNDSVRGGEFAFTFAVPKDIDYSNESGLINVLAVNAGTNDVVNGCNDDFVVGGTADLSDDEIGPSIYCYLNSPSFVNGGNVNTTPYFVAEITDKDGINTTGSSIGHDLVLTIDGNMSLTYVLNDNFEYDFGSYTSGRTYYNIPQLTPGKHTLTFTAWDIMNNSSTATLDFNVVEGLAPNVYNIDCSSNPATTGTTFIVTHDRAGSNLDVIIEVFDISGRPLWRHSESGVASSGTYTFDWDLTGDTGGKLDTGVYIYRVKIGDGSGGMVSKAKKLIIIN</sequence>
<reference evidence="4" key="1">
    <citation type="submission" date="2020-08" db="EMBL/GenBank/DDBJ databases">
        <authorList>
            <person name="Cejkova D."/>
            <person name="Kubasova T."/>
            <person name="Jahodarova E."/>
            <person name="Rychlik I."/>
        </authorList>
    </citation>
    <scope>NUCLEOTIDE SEQUENCE</scope>
    <source>
        <strain evidence="4">An824</strain>
    </source>
</reference>
<protein>
    <submittedName>
        <fullName evidence="4">Type IX secretion system sortase PorU</fullName>
    </submittedName>
</protein>
<dbReference type="InterPro" id="IPR029030">
    <property type="entry name" value="Caspase-like_dom_sf"/>
</dbReference>
<dbReference type="RefSeq" id="WP_205105540.1">
    <property type="nucleotide sequence ID" value="NZ_JACJJG010000074.1"/>
</dbReference>
<dbReference type="Proteomes" id="UP000706891">
    <property type="component" value="Unassembled WGS sequence"/>
</dbReference>
<dbReference type="CDD" id="cd02258">
    <property type="entry name" value="Peptidase_C25_N"/>
    <property type="match status" value="1"/>
</dbReference>
<reference evidence="4" key="2">
    <citation type="journal article" date="2021" name="Sci. Rep.">
        <title>The distribution of antibiotic resistance genes in chicken gut microbiota commensals.</title>
        <authorList>
            <person name="Juricova H."/>
            <person name="Matiasovicova J."/>
            <person name="Kubasova T."/>
            <person name="Cejkova D."/>
            <person name="Rychlik I."/>
        </authorList>
    </citation>
    <scope>NUCLEOTIDE SEQUENCE</scope>
    <source>
        <strain evidence="4">An824</strain>
    </source>
</reference>
<name>A0A938WU35_9BACT</name>
<dbReference type="Gene3D" id="3.40.50.10390">
    <property type="entry name" value="Gingipain r, domain 1"/>
    <property type="match status" value="1"/>
</dbReference>
<dbReference type="GO" id="GO:0008234">
    <property type="term" value="F:cysteine-type peptidase activity"/>
    <property type="evidence" value="ECO:0007669"/>
    <property type="project" value="InterPro"/>
</dbReference>
<feature type="signal peptide" evidence="2">
    <location>
        <begin position="1"/>
        <end position="23"/>
    </location>
</feature>
<dbReference type="Gene3D" id="2.60.40.4070">
    <property type="match status" value="1"/>
</dbReference>
<evidence type="ECO:0000256" key="2">
    <source>
        <dbReference type="SAM" id="SignalP"/>
    </source>
</evidence>
<dbReference type="InterPro" id="IPR026444">
    <property type="entry name" value="Secre_tail"/>
</dbReference>
<dbReference type="EMBL" id="JACJJG010000074">
    <property type="protein sequence ID" value="MBM6674378.1"/>
    <property type="molecule type" value="Genomic_DNA"/>
</dbReference>
<accession>A0A938WU35</accession>
<keyword evidence="1 2" id="KW-0732">Signal</keyword>
<evidence type="ECO:0000313" key="4">
    <source>
        <dbReference type="EMBL" id="MBM6674378.1"/>
    </source>
</evidence>
<evidence type="ECO:0000313" key="5">
    <source>
        <dbReference type="Proteomes" id="UP000706891"/>
    </source>
</evidence>
<dbReference type="SUPFAM" id="SSF52129">
    <property type="entry name" value="Caspase-like"/>
    <property type="match status" value="1"/>
</dbReference>
<dbReference type="NCBIfam" id="NF033707">
    <property type="entry name" value="T9SS_sortase"/>
    <property type="match status" value="1"/>
</dbReference>
<dbReference type="NCBIfam" id="TIGR04183">
    <property type="entry name" value="Por_Secre_tail"/>
    <property type="match status" value="1"/>
</dbReference>
<keyword evidence="5" id="KW-1185">Reference proteome</keyword>
<dbReference type="InterPro" id="IPR001769">
    <property type="entry name" value="Gingipain"/>
</dbReference>
<comment type="caution">
    <text evidence="4">The sequence shown here is derived from an EMBL/GenBank/DDBJ whole genome shotgun (WGS) entry which is preliminary data.</text>
</comment>
<proteinExistence type="predicted"/>
<dbReference type="InterPro" id="IPR029031">
    <property type="entry name" value="Gingipain_N_sf"/>
</dbReference>
<evidence type="ECO:0000259" key="3">
    <source>
        <dbReference type="Pfam" id="PF01364"/>
    </source>
</evidence>
<feature type="domain" description="Gingipain" evidence="3">
    <location>
        <begin position="443"/>
        <end position="820"/>
    </location>
</feature>
<evidence type="ECO:0000256" key="1">
    <source>
        <dbReference type="ARBA" id="ARBA00022729"/>
    </source>
</evidence>
<dbReference type="AlphaFoldDB" id="A0A938WU35"/>
<feature type="chain" id="PRO_5037482990" evidence="2">
    <location>
        <begin position="24"/>
        <end position="1189"/>
    </location>
</feature>
<dbReference type="Gene3D" id="3.40.50.1460">
    <property type="match status" value="1"/>
</dbReference>
<dbReference type="GO" id="GO:0006508">
    <property type="term" value="P:proteolysis"/>
    <property type="evidence" value="ECO:0007669"/>
    <property type="project" value="InterPro"/>
</dbReference>
<dbReference type="Pfam" id="PF01364">
    <property type="entry name" value="Peptidase_C25"/>
    <property type="match status" value="1"/>
</dbReference>
<gene>
    <name evidence="4" type="primary">porU</name>
    <name evidence="4" type="ORF">H6A34_10895</name>
</gene>
<organism evidence="4 5">
    <name type="scientific">Marseilla massiliensis</name>
    <dbReference type="NCBI Taxonomy" id="1841864"/>
    <lineage>
        <taxon>Bacteria</taxon>
        <taxon>Pseudomonadati</taxon>
        <taxon>Bacteroidota</taxon>
        <taxon>Bacteroidia</taxon>
        <taxon>Bacteroidales</taxon>
        <taxon>Prevotellaceae</taxon>
        <taxon>Marseilla</taxon>
    </lineage>
</organism>